<reference evidence="1 2" key="1">
    <citation type="journal article" date="2018" name="Nat. Ecol. Evol.">
        <title>Pezizomycetes genomes reveal the molecular basis of ectomycorrhizal truffle lifestyle.</title>
        <authorList>
            <person name="Murat C."/>
            <person name="Payen T."/>
            <person name="Noel B."/>
            <person name="Kuo A."/>
            <person name="Morin E."/>
            <person name="Chen J."/>
            <person name="Kohler A."/>
            <person name="Krizsan K."/>
            <person name="Balestrini R."/>
            <person name="Da Silva C."/>
            <person name="Montanini B."/>
            <person name="Hainaut M."/>
            <person name="Levati E."/>
            <person name="Barry K.W."/>
            <person name="Belfiori B."/>
            <person name="Cichocki N."/>
            <person name="Clum A."/>
            <person name="Dockter R.B."/>
            <person name="Fauchery L."/>
            <person name="Guy J."/>
            <person name="Iotti M."/>
            <person name="Le Tacon F."/>
            <person name="Lindquist E.A."/>
            <person name="Lipzen A."/>
            <person name="Malagnac F."/>
            <person name="Mello A."/>
            <person name="Molinier V."/>
            <person name="Miyauchi S."/>
            <person name="Poulain J."/>
            <person name="Riccioni C."/>
            <person name="Rubini A."/>
            <person name="Sitrit Y."/>
            <person name="Splivallo R."/>
            <person name="Traeger S."/>
            <person name="Wang M."/>
            <person name="Zifcakova L."/>
            <person name="Wipf D."/>
            <person name="Zambonelli A."/>
            <person name="Paolocci F."/>
            <person name="Nowrousian M."/>
            <person name="Ottonello S."/>
            <person name="Baldrian P."/>
            <person name="Spatafora J.W."/>
            <person name="Henrissat B."/>
            <person name="Nagy L.G."/>
            <person name="Aury J.M."/>
            <person name="Wincker P."/>
            <person name="Grigoriev I.V."/>
            <person name="Bonfante P."/>
            <person name="Martin F.M."/>
        </authorList>
    </citation>
    <scope>NUCLEOTIDE SEQUENCE [LARGE SCALE GENOMIC DNA]</scope>
    <source>
        <strain evidence="1 2">120613-1</strain>
    </source>
</reference>
<evidence type="ECO:0000313" key="1">
    <source>
        <dbReference type="EMBL" id="RPB04629.1"/>
    </source>
</evidence>
<keyword evidence="2" id="KW-1185">Reference proteome</keyword>
<evidence type="ECO:0008006" key="3">
    <source>
        <dbReference type="Google" id="ProtNLM"/>
    </source>
</evidence>
<name>A0A3N4K5I5_9PEZI</name>
<sequence length="112" mass="13402">WHMLLVDGHITHCQDDFIIKYPENYIIPFEFSTDLIHVLQPLNVGVFSLWKHYHKQAIHHTLRSLDIEYTISFFFRDLEIIHKQTFQSHTIKNSFKNSGMFPVSYKNAIKKI</sequence>
<accession>A0A3N4K5I5</accession>
<dbReference type="OrthoDB" id="2800589at2759"/>
<protein>
    <recommendedName>
        <fullName evidence="3">DDE-1 domain-containing protein</fullName>
    </recommendedName>
</protein>
<proteinExistence type="predicted"/>
<feature type="non-terminal residue" evidence="1">
    <location>
        <position position="1"/>
    </location>
</feature>
<dbReference type="EMBL" id="ML120357">
    <property type="protein sequence ID" value="RPB04629.1"/>
    <property type="molecule type" value="Genomic_DNA"/>
</dbReference>
<gene>
    <name evidence="1" type="ORF">L873DRAFT_1665907</name>
</gene>
<organism evidence="1 2">
    <name type="scientific">Choiromyces venosus 120613-1</name>
    <dbReference type="NCBI Taxonomy" id="1336337"/>
    <lineage>
        <taxon>Eukaryota</taxon>
        <taxon>Fungi</taxon>
        <taxon>Dikarya</taxon>
        <taxon>Ascomycota</taxon>
        <taxon>Pezizomycotina</taxon>
        <taxon>Pezizomycetes</taxon>
        <taxon>Pezizales</taxon>
        <taxon>Tuberaceae</taxon>
        <taxon>Choiromyces</taxon>
    </lineage>
</organism>
<dbReference type="AlphaFoldDB" id="A0A3N4K5I5"/>
<evidence type="ECO:0000313" key="2">
    <source>
        <dbReference type="Proteomes" id="UP000276215"/>
    </source>
</evidence>
<dbReference type="Proteomes" id="UP000276215">
    <property type="component" value="Unassembled WGS sequence"/>
</dbReference>